<comment type="caution">
    <text evidence="1">The sequence shown here is derived from an EMBL/GenBank/DDBJ whole genome shotgun (WGS) entry which is preliminary data.</text>
</comment>
<protein>
    <submittedName>
        <fullName evidence="1">Uncharacterized protein</fullName>
    </submittedName>
</protein>
<gene>
    <name evidence="1" type="ORF">IAC76_07310</name>
</gene>
<dbReference type="Proteomes" id="UP000823632">
    <property type="component" value="Unassembled WGS sequence"/>
</dbReference>
<evidence type="ECO:0000313" key="1">
    <source>
        <dbReference type="EMBL" id="MBO8431182.1"/>
    </source>
</evidence>
<dbReference type="EMBL" id="JADIND010000160">
    <property type="protein sequence ID" value="MBO8431182.1"/>
    <property type="molecule type" value="Genomic_DNA"/>
</dbReference>
<accession>A0A9D9H0L6</accession>
<name>A0A9D9H0L6_9BACT</name>
<sequence length="99" mass="12108">MQQQKRWYDIDPVVSRAIAMLEKSEEELQVICAEYIIDKLKDIEFSMTLEEQYNYILRRWYDKNIKVSHAMEYLKHAPEELRHELALDVIEYLEKNQEK</sequence>
<dbReference type="AlphaFoldDB" id="A0A9D9H0L6"/>
<evidence type="ECO:0000313" key="2">
    <source>
        <dbReference type="Proteomes" id="UP000823632"/>
    </source>
</evidence>
<reference evidence="1" key="2">
    <citation type="journal article" date="2021" name="PeerJ">
        <title>Extensive microbial diversity within the chicken gut microbiome revealed by metagenomics and culture.</title>
        <authorList>
            <person name="Gilroy R."/>
            <person name="Ravi A."/>
            <person name="Getino M."/>
            <person name="Pursley I."/>
            <person name="Horton D.L."/>
            <person name="Alikhan N.F."/>
            <person name="Baker D."/>
            <person name="Gharbi K."/>
            <person name="Hall N."/>
            <person name="Watson M."/>
            <person name="Adriaenssens E.M."/>
            <person name="Foster-Nyarko E."/>
            <person name="Jarju S."/>
            <person name="Secka A."/>
            <person name="Antonio M."/>
            <person name="Oren A."/>
            <person name="Chaudhuri R.R."/>
            <person name="La Ragione R."/>
            <person name="Hildebrand F."/>
            <person name="Pallen M.J."/>
        </authorList>
    </citation>
    <scope>NUCLEOTIDE SEQUENCE</scope>
    <source>
        <strain evidence="1">10192</strain>
    </source>
</reference>
<reference evidence="1" key="1">
    <citation type="submission" date="2020-10" db="EMBL/GenBank/DDBJ databases">
        <authorList>
            <person name="Gilroy R."/>
        </authorList>
    </citation>
    <scope>NUCLEOTIDE SEQUENCE</scope>
    <source>
        <strain evidence="1">10192</strain>
    </source>
</reference>
<proteinExistence type="predicted"/>
<organism evidence="1 2">
    <name type="scientific">Candidatus Scatousia excrementipullorum</name>
    <dbReference type="NCBI Taxonomy" id="2840936"/>
    <lineage>
        <taxon>Bacteria</taxon>
        <taxon>Candidatus Scatousia</taxon>
    </lineage>
</organism>